<organism evidence="1 2">
    <name type="scientific">Mesorhizobium muleiense</name>
    <dbReference type="NCBI Taxonomy" id="1004279"/>
    <lineage>
        <taxon>Bacteria</taxon>
        <taxon>Pseudomonadati</taxon>
        <taxon>Pseudomonadota</taxon>
        <taxon>Alphaproteobacteria</taxon>
        <taxon>Hyphomicrobiales</taxon>
        <taxon>Phyllobacteriaceae</taxon>
        <taxon>Mesorhizobium</taxon>
    </lineage>
</organism>
<sequence length="62" mass="6555">MLRDLSAYKKMLMLGIVGLVLVAILDAFSNLPVVSGCAFYGNCAIDSSVEAPIGHSQDPTLQ</sequence>
<protein>
    <submittedName>
        <fullName evidence="1">Uncharacterized protein</fullName>
    </submittedName>
</protein>
<evidence type="ECO:0000313" key="1">
    <source>
        <dbReference type="EMBL" id="SDK97611.1"/>
    </source>
</evidence>
<gene>
    <name evidence="1" type="ORF">SAMN05428953_12426</name>
</gene>
<dbReference type="EMBL" id="FNEE01000024">
    <property type="protein sequence ID" value="SDK97611.1"/>
    <property type="molecule type" value="Genomic_DNA"/>
</dbReference>
<dbReference type="RefSeq" id="WP_091599270.1">
    <property type="nucleotide sequence ID" value="NZ_CP183375.1"/>
</dbReference>
<proteinExistence type="predicted"/>
<dbReference type="AlphaFoldDB" id="A0A1G9GAM0"/>
<dbReference type="Proteomes" id="UP000198894">
    <property type="component" value="Unassembled WGS sequence"/>
</dbReference>
<reference evidence="2" key="1">
    <citation type="submission" date="2016-10" db="EMBL/GenBank/DDBJ databases">
        <authorList>
            <person name="Varghese N."/>
            <person name="Submissions S."/>
        </authorList>
    </citation>
    <scope>NUCLEOTIDE SEQUENCE [LARGE SCALE GENOMIC DNA]</scope>
    <source>
        <strain evidence="2">CGMCC 1.11022</strain>
    </source>
</reference>
<accession>A0A1G9GAM0</accession>
<keyword evidence="2" id="KW-1185">Reference proteome</keyword>
<name>A0A1G9GAM0_9HYPH</name>
<evidence type="ECO:0000313" key="2">
    <source>
        <dbReference type="Proteomes" id="UP000198894"/>
    </source>
</evidence>